<evidence type="ECO:0000313" key="2">
    <source>
        <dbReference type="EMBL" id="CAC5423152.1"/>
    </source>
</evidence>
<feature type="region of interest" description="Disordered" evidence="1">
    <location>
        <begin position="1"/>
        <end position="23"/>
    </location>
</feature>
<organism evidence="2 3">
    <name type="scientific">Mytilus coruscus</name>
    <name type="common">Sea mussel</name>
    <dbReference type="NCBI Taxonomy" id="42192"/>
    <lineage>
        <taxon>Eukaryota</taxon>
        <taxon>Metazoa</taxon>
        <taxon>Spiralia</taxon>
        <taxon>Lophotrochozoa</taxon>
        <taxon>Mollusca</taxon>
        <taxon>Bivalvia</taxon>
        <taxon>Autobranchia</taxon>
        <taxon>Pteriomorphia</taxon>
        <taxon>Mytilida</taxon>
        <taxon>Mytiloidea</taxon>
        <taxon>Mytilidae</taxon>
        <taxon>Mytilinae</taxon>
        <taxon>Mytilus</taxon>
    </lineage>
</organism>
<evidence type="ECO:0008006" key="4">
    <source>
        <dbReference type="Google" id="ProtNLM"/>
    </source>
</evidence>
<reference evidence="2 3" key="1">
    <citation type="submission" date="2020-06" db="EMBL/GenBank/DDBJ databases">
        <authorList>
            <person name="Li R."/>
            <person name="Bekaert M."/>
        </authorList>
    </citation>
    <scope>NUCLEOTIDE SEQUENCE [LARGE SCALE GENOMIC DNA]</scope>
    <source>
        <strain evidence="3">wild</strain>
    </source>
</reference>
<name>A0A6J8ETX2_MYTCO</name>
<protein>
    <recommendedName>
        <fullName evidence="4">YqaJ viral recombinase domain-containing protein</fullName>
    </recommendedName>
</protein>
<evidence type="ECO:0000256" key="1">
    <source>
        <dbReference type="SAM" id="MobiDB-lite"/>
    </source>
</evidence>
<dbReference type="EMBL" id="CACVKT020009727">
    <property type="protein sequence ID" value="CAC5423152.1"/>
    <property type="molecule type" value="Genomic_DNA"/>
</dbReference>
<dbReference type="Proteomes" id="UP000507470">
    <property type="component" value="Unassembled WGS sequence"/>
</dbReference>
<sequence>MGDEDLSGFESPPTLSERKDRIKEDEMKNFVETKSVDGVQTTFQLSLDDKKIADARKTKQRTEHWHNLRSGSRITGSTLLLALGLQTLKQQAHLDKVYRGKEIEDGCEKIPLGDSDSFAIISGDGTGVNSESRPEVAFEFKCPKPGKQRTTNIHYSIPIYYKELPELVVHILYPQTAHRTFLVDMMRIYGQRSGTSVKSVMKYSEFLPDEITNELDIESLEILRQAGKDVAARSISAKSKDDIGQVVSEEAVTTNHESILIALIASASEDQHSRWEEYTLEEFISTLNNAEKIAKSYTDFLKPQLVNLVSKLYGDRLKVKEATKEPKKLKILVEKHIKAWTAEAVNVAYAQLHVKESFEEWDRGNTFNGSWRIVTESGRIFDIHRWYAQPVTIAGPMFQPVMTITFSQITVRGVAQKVS</sequence>
<keyword evidence="3" id="KW-1185">Reference proteome</keyword>
<dbReference type="AlphaFoldDB" id="A0A6J8ETX2"/>
<evidence type="ECO:0000313" key="3">
    <source>
        <dbReference type="Proteomes" id="UP000507470"/>
    </source>
</evidence>
<proteinExistence type="predicted"/>
<accession>A0A6J8ETX2</accession>
<gene>
    <name evidence="2" type="ORF">MCOR_55152</name>
</gene>